<evidence type="ECO:0000313" key="4">
    <source>
        <dbReference type="Proteomes" id="UP000183447"/>
    </source>
</evidence>
<dbReference type="Gene3D" id="3.40.50.720">
    <property type="entry name" value="NAD(P)-binding Rossmann-like Domain"/>
    <property type="match status" value="1"/>
</dbReference>
<keyword evidence="2" id="KW-0560">Oxidoreductase</keyword>
<evidence type="ECO:0000256" key="1">
    <source>
        <dbReference type="ARBA" id="ARBA00006484"/>
    </source>
</evidence>
<reference evidence="3 4" key="1">
    <citation type="submission" date="2016-11" db="EMBL/GenBank/DDBJ databases">
        <authorList>
            <person name="Jaros S."/>
            <person name="Januszkiewicz K."/>
            <person name="Wedrychowicz H."/>
        </authorList>
    </citation>
    <scope>NUCLEOTIDE SEQUENCE [LARGE SCALE GENOMIC DNA]</scope>
    <source>
        <strain evidence="3 4">ATCC 23634</strain>
    </source>
</reference>
<protein>
    <submittedName>
        <fullName evidence="3">3-oxoacyl-[acyl-carrier protein] reductase</fullName>
    </submittedName>
</protein>
<dbReference type="PRINTS" id="PR00081">
    <property type="entry name" value="GDHRDH"/>
</dbReference>
<dbReference type="FunFam" id="3.40.50.720:FF:000084">
    <property type="entry name" value="Short-chain dehydrogenase reductase"/>
    <property type="match status" value="1"/>
</dbReference>
<dbReference type="PROSITE" id="PS00061">
    <property type="entry name" value="ADH_SHORT"/>
    <property type="match status" value="1"/>
</dbReference>
<sequence length="254" mass="25847">MMDMGLGGLRVLVTGGSSGIGAALVRAFAGSGAHVAVHYNSRRDDAEALVREAEGRGVIALAVGANLGSPGHADDLVKAAADGLGGLDILINNAGALVGRRPLAEFEPESFDQVMDVNFRSVLECAHAAHPFLKASGKGAIVNTGSIAARHGGGRGSGLYAAAKAGVHSLTRTMAKEFAVDGIRANAVAPGVITTPLHDTTPKAAMETMLAQIVMGRFGTPEDCVGAYLFLASPTLAGYITGQIIDVNGGQYMP</sequence>
<accession>A0A1K2I2A7</accession>
<dbReference type="InterPro" id="IPR020904">
    <property type="entry name" value="Sc_DH/Rdtase_CS"/>
</dbReference>
<comment type="similarity">
    <text evidence="1">Belongs to the short-chain dehydrogenases/reductases (SDR) family.</text>
</comment>
<dbReference type="PANTHER" id="PTHR43639:SF1">
    <property type="entry name" value="SHORT-CHAIN DEHYDROGENASE_REDUCTASE FAMILY PROTEIN"/>
    <property type="match status" value="1"/>
</dbReference>
<keyword evidence="4" id="KW-1185">Reference proteome</keyword>
<proteinExistence type="inferred from homology"/>
<dbReference type="CDD" id="cd05233">
    <property type="entry name" value="SDR_c"/>
    <property type="match status" value="1"/>
</dbReference>
<dbReference type="SUPFAM" id="SSF51735">
    <property type="entry name" value="NAD(P)-binding Rossmann-fold domains"/>
    <property type="match status" value="1"/>
</dbReference>
<dbReference type="PRINTS" id="PR00080">
    <property type="entry name" value="SDRFAMILY"/>
</dbReference>
<dbReference type="AlphaFoldDB" id="A0A1K2I2A7"/>
<dbReference type="PANTHER" id="PTHR43639">
    <property type="entry name" value="OXIDOREDUCTASE, SHORT-CHAIN DEHYDROGENASE/REDUCTASE FAMILY (AFU_ORTHOLOGUE AFUA_5G02870)"/>
    <property type="match status" value="1"/>
</dbReference>
<dbReference type="InterPro" id="IPR002347">
    <property type="entry name" value="SDR_fam"/>
</dbReference>
<evidence type="ECO:0000256" key="2">
    <source>
        <dbReference type="ARBA" id="ARBA00023002"/>
    </source>
</evidence>
<dbReference type="STRING" id="665118.SAMN02983003_3646"/>
<dbReference type="RefSeq" id="WP_210185500.1">
    <property type="nucleotide sequence ID" value="NZ_FPKU01000003.1"/>
</dbReference>
<dbReference type="InterPro" id="IPR036291">
    <property type="entry name" value="NAD(P)-bd_dom_sf"/>
</dbReference>
<dbReference type="EMBL" id="FPKU01000003">
    <property type="protein sequence ID" value="SFZ86464.1"/>
    <property type="molecule type" value="Genomic_DNA"/>
</dbReference>
<organism evidence="3 4">
    <name type="scientific">Devosia enhydra</name>
    <dbReference type="NCBI Taxonomy" id="665118"/>
    <lineage>
        <taxon>Bacteria</taxon>
        <taxon>Pseudomonadati</taxon>
        <taxon>Pseudomonadota</taxon>
        <taxon>Alphaproteobacteria</taxon>
        <taxon>Hyphomicrobiales</taxon>
        <taxon>Devosiaceae</taxon>
        <taxon>Devosia</taxon>
    </lineage>
</organism>
<evidence type="ECO:0000313" key="3">
    <source>
        <dbReference type="EMBL" id="SFZ86464.1"/>
    </source>
</evidence>
<name>A0A1K2I2A7_9HYPH</name>
<dbReference type="Proteomes" id="UP000183447">
    <property type="component" value="Unassembled WGS sequence"/>
</dbReference>
<gene>
    <name evidence="3" type="ORF">SAMN02983003_3646</name>
</gene>
<dbReference type="Pfam" id="PF13561">
    <property type="entry name" value="adh_short_C2"/>
    <property type="match status" value="1"/>
</dbReference>
<dbReference type="GO" id="GO:0016491">
    <property type="term" value="F:oxidoreductase activity"/>
    <property type="evidence" value="ECO:0007669"/>
    <property type="project" value="UniProtKB-KW"/>
</dbReference>